<dbReference type="Proteomes" id="UP000190476">
    <property type="component" value="Chromosome I"/>
</dbReference>
<evidence type="ECO:0000259" key="1">
    <source>
        <dbReference type="Pfam" id="PF03205"/>
    </source>
</evidence>
<dbReference type="GO" id="GO:0005525">
    <property type="term" value="F:GTP binding"/>
    <property type="evidence" value="ECO:0007669"/>
    <property type="project" value="InterPro"/>
</dbReference>
<name>A0A1U6JD73_9CLOT</name>
<dbReference type="GO" id="GO:0006777">
    <property type="term" value="P:Mo-molybdopterin cofactor biosynthetic process"/>
    <property type="evidence" value="ECO:0007669"/>
    <property type="project" value="InterPro"/>
</dbReference>
<evidence type="ECO:0000313" key="3">
    <source>
        <dbReference type="Proteomes" id="UP000190476"/>
    </source>
</evidence>
<keyword evidence="3" id="KW-1185">Reference proteome</keyword>
<dbReference type="InterPro" id="IPR052539">
    <property type="entry name" value="MGD_biosynthesis_adapter"/>
</dbReference>
<dbReference type="NCBIfam" id="TIGR00176">
    <property type="entry name" value="mobB"/>
    <property type="match status" value="1"/>
</dbReference>
<dbReference type="InterPro" id="IPR004435">
    <property type="entry name" value="MobB_dom"/>
</dbReference>
<dbReference type="AlphaFoldDB" id="A0A1U6JD73"/>
<feature type="domain" description="Molybdopterin-guanine dinucleotide biosynthesis protein B (MobB)" evidence="1">
    <location>
        <begin position="4"/>
        <end position="134"/>
    </location>
</feature>
<dbReference type="Pfam" id="PF03205">
    <property type="entry name" value="MobB"/>
    <property type="match status" value="1"/>
</dbReference>
<gene>
    <name evidence="2" type="ORF">CCH01_14240</name>
</gene>
<organism evidence="2 3">
    <name type="scientific">Clostridium chauvoei JF4335</name>
    <dbReference type="NCBI Taxonomy" id="1351755"/>
    <lineage>
        <taxon>Bacteria</taxon>
        <taxon>Bacillati</taxon>
        <taxon>Bacillota</taxon>
        <taxon>Clostridia</taxon>
        <taxon>Eubacteriales</taxon>
        <taxon>Clostridiaceae</taxon>
        <taxon>Clostridium</taxon>
    </lineage>
</organism>
<evidence type="ECO:0000313" key="2">
    <source>
        <dbReference type="EMBL" id="SLK18280.1"/>
    </source>
</evidence>
<protein>
    <submittedName>
        <fullName evidence="2">Putative Molybdopterin-guanine dinucleotide biosynthesis protein B</fullName>
    </submittedName>
</protein>
<dbReference type="OrthoDB" id="9786803at2"/>
<dbReference type="PANTHER" id="PTHR40072:SF1">
    <property type="entry name" value="MOLYBDOPTERIN-GUANINE DINUCLEOTIDE BIOSYNTHESIS ADAPTER PROTEIN"/>
    <property type="match status" value="1"/>
</dbReference>
<dbReference type="SUPFAM" id="SSF52540">
    <property type="entry name" value="P-loop containing nucleoside triphosphate hydrolases"/>
    <property type="match status" value="1"/>
</dbReference>
<dbReference type="CDD" id="cd03116">
    <property type="entry name" value="MobB"/>
    <property type="match status" value="1"/>
</dbReference>
<dbReference type="EMBL" id="LT799839">
    <property type="protein sequence ID" value="SLK18280.1"/>
    <property type="molecule type" value="Genomic_DNA"/>
</dbReference>
<dbReference type="PANTHER" id="PTHR40072">
    <property type="entry name" value="MOLYBDOPTERIN-GUANINE DINUCLEOTIDE BIOSYNTHESIS ADAPTER PROTEIN-RELATED"/>
    <property type="match status" value="1"/>
</dbReference>
<dbReference type="STRING" id="1351755.CCH01_14240"/>
<dbReference type="Gene3D" id="3.40.50.300">
    <property type="entry name" value="P-loop containing nucleotide triphosphate hydrolases"/>
    <property type="match status" value="1"/>
</dbReference>
<dbReference type="GeneID" id="66301755"/>
<sequence length="163" mass="18548">MSKVINIIGVGSNVGKTILMEGLIKEIKARGFSVGTIKHDVHNFDIDKKGKDTYRHREAGSETVIISSKNRLAVIKEIKEEATLDKLIEIAKDKDFILIEGYKNSNLRKIEVFREDITAEIITPKEKLIAIASNVKLSYFDIPVIKKDNFKELVDLIEKEEEY</sequence>
<accession>A0A1U6JD73</accession>
<dbReference type="RefSeq" id="WP_079481374.1">
    <property type="nucleotide sequence ID" value="NZ_CBML010000006.1"/>
</dbReference>
<reference evidence="3" key="1">
    <citation type="submission" date="2017-03" db="EMBL/GenBank/DDBJ databases">
        <authorList>
            <person name="Falquet L."/>
            <person name="Falquet L."/>
        </authorList>
    </citation>
    <scope>NUCLEOTIDE SEQUENCE [LARGE SCALE GENOMIC DNA]</scope>
</reference>
<dbReference type="InterPro" id="IPR027417">
    <property type="entry name" value="P-loop_NTPase"/>
</dbReference>
<proteinExistence type="predicted"/>